<dbReference type="InterPro" id="IPR011050">
    <property type="entry name" value="Pectin_lyase_fold/virulence"/>
</dbReference>
<feature type="region of interest" description="Disordered" evidence="4">
    <location>
        <begin position="1"/>
        <end position="64"/>
    </location>
</feature>
<evidence type="ECO:0000313" key="7">
    <source>
        <dbReference type="Proteomes" id="UP000297604"/>
    </source>
</evidence>
<gene>
    <name evidence="6" type="ORF">E3O46_12985</name>
</gene>
<dbReference type="InterPro" id="IPR006626">
    <property type="entry name" value="PbH1"/>
</dbReference>
<dbReference type="InterPro" id="IPR014756">
    <property type="entry name" value="Ig_E-set"/>
</dbReference>
<comment type="subcellular location">
    <subcellularLocation>
        <location evidence="1">Secreted</location>
    </subcellularLocation>
</comment>
<name>A0ABY2IN38_9MICO</name>
<accession>A0ABY2IN38</accession>
<dbReference type="Proteomes" id="UP000297604">
    <property type="component" value="Unassembled WGS sequence"/>
</dbReference>
<evidence type="ECO:0000256" key="2">
    <source>
        <dbReference type="ARBA" id="ARBA00022525"/>
    </source>
</evidence>
<dbReference type="InterPro" id="IPR033764">
    <property type="entry name" value="Sdr_B"/>
</dbReference>
<dbReference type="Gene3D" id="2.60.40.10">
    <property type="entry name" value="Immunoglobulins"/>
    <property type="match status" value="2"/>
</dbReference>
<dbReference type="InterPro" id="IPR013783">
    <property type="entry name" value="Ig-like_fold"/>
</dbReference>
<evidence type="ECO:0000256" key="3">
    <source>
        <dbReference type="ARBA" id="ARBA00022729"/>
    </source>
</evidence>
<keyword evidence="3" id="KW-0732">Signal</keyword>
<keyword evidence="7" id="KW-1185">Reference proteome</keyword>
<feature type="domain" description="SD-repeat containing protein B" evidence="5">
    <location>
        <begin position="555"/>
        <end position="631"/>
    </location>
</feature>
<reference evidence="6 7" key="1">
    <citation type="submission" date="2019-03" db="EMBL/GenBank/DDBJ databases">
        <title>Genomics of glacier-inhabiting Cryobacterium strains.</title>
        <authorList>
            <person name="Liu Q."/>
            <person name="Xin Y.-H."/>
        </authorList>
    </citation>
    <scope>NUCLEOTIDE SEQUENCE [LARGE SCALE GENOMIC DNA]</scope>
    <source>
        <strain evidence="6 7">MDB1-5</strain>
    </source>
</reference>
<dbReference type="SMART" id="SM00710">
    <property type="entry name" value="PbH1"/>
    <property type="match status" value="6"/>
</dbReference>
<organism evidence="6 7">
    <name type="scientific">Cryobacterium glucosi</name>
    <dbReference type="NCBI Taxonomy" id="1259175"/>
    <lineage>
        <taxon>Bacteria</taxon>
        <taxon>Bacillati</taxon>
        <taxon>Actinomycetota</taxon>
        <taxon>Actinomycetes</taxon>
        <taxon>Micrococcales</taxon>
        <taxon>Microbacteriaceae</taxon>
        <taxon>Cryobacterium</taxon>
    </lineage>
</organism>
<keyword evidence="2" id="KW-0964">Secreted</keyword>
<dbReference type="SUPFAM" id="SSF81296">
    <property type="entry name" value="E set domains"/>
    <property type="match status" value="1"/>
</dbReference>
<dbReference type="SUPFAM" id="SSF51126">
    <property type="entry name" value="Pectin lyase-like"/>
    <property type="match status" value="1"/>
</dbReference>
<sequence length="2310" mass="239150">MPGHRDTDRPGQQARHGGLPRRPPGRMGSHRDHRTLGGQASRGGCRTTQFGGRRGSPPNFGETSIPQVRLGRQVASDQHGAFQTLEVTMESTRDLSGFTPSRRPLWQRIVIAATAVVMPIAMLSAPPALPAEAATTSSLTLNVISARTEPRAFSGAGVAKGAAIPNFTYMINEDNTGSTVQRTPALGSGCNTLDAGYPGSCEWTSIRETPHTTSPIVRQGDQADFASGLALPNGRYLISVLSDGYKIDGAHFTVPLADPGLVTVELQPTPLPDSTLRAQIFQDSATTNGTLDQGEPGLAGFTGHIADTLGEVQTDVYGNPLCTVYQGEDPISHVIPLASLDAGMLPVPIAGSGGHCVSDADGILTMPHLGSNRYALTASAPPNQTWIQTTTLEGNHDFDAWVMEGSTGYDTEALLAGEPVPGPIFGFVKPTNTLTAGSGHITGAVVNVKQYSPPKGGDFNHWLGLTGSKMGKPIVNPWLSLSDLQAGDQAVWVGHGGTDGTFDISGVPDGNYSLSWWDEPQNHFLDSVNVTVKNGETVKMGNLPDSGWWTEYDGYVFNDSNRNGVKDPGETGMPNFTLTMRKQDNSLMDRGTNLVTTDSTGYYHFESAYPLSEWTVMENFNNSFYTTGVTYQSDNQPTPTTVKGAGVDVSVLSIIGLSGTMDWGVHSYDSTGANGIDPRNGGIVGSVSYDTTRNELDPQYAASEDWQPGVSDVPVELWSTVDCGTTTAPCGGTNDAFELAPDGSLAKGKLLNTYLSEHWSRPTGCVARDVDGKPLVHAADNSVAFDENVLAPNQETSGECISSFIQGVQFGPYPTDQGTSAANFGAAVDGNYGFADACTGTLIATDPANPVCDGGTFQPLGSGDYLVKIAIPQDATGDPLYKVTSETDINIGNGDQIVPQVPPPACAGTLHTVDLAGSKTDNYPAVVGDGTNGVPVGVTVPASTAVSNPTFLGIGGSPYEGAAKPTCDTKLVRVNNGKSVVPMFNIFTDVPVPARLRGLIVDDINFSTDPRSTLFGEKTGVAFAPVGIYDFANRLVTTVESDFNGAYDVLLPSTNHISCPTPSGVCANMYRFVGNDPGIPGHLNANYNPRYRSIATEFEAFPGVTIPTDLAPTQVGVYVGSPTTGVNTAVTCALDAATPQLLSVSQPYVAATGSRSFTIAGTGFGAAQGTGHVNLGTTTLDITAWSDTSITASVPVAAPVGAQQLTITSGNGQSTINGLSFHVLGTGYNPAVREVGPGRTHATIQAALYAAFANNGDDLVIVYPATPTAANPRGAYYENLVVASPVKLQGVGSGGFQGTTFVPGSIIDAGAFGGDTALATAWFTKVGGLTWDGNQAVNDGEAIYVLASANATTAPGAARQFTSGFTAAIDGFDIRGGDQVGFPGNIDALTGGPTGLPPNITTQGGAIFANAYVRSLQITNNVVQNNGGGYGTIRIGTPDLAAPNTSNHNENVRIANNRVIANAGTNLAGGIGLFAGSDGYEVSGNDICGNFSLEYGGGLSAYGLSPGGKIHHNRIYFNSSNDEGGAIMIAGQLPATVGALSPGSGPVDIYANQIQANMANDDGGGIRFLMAGNFPMNVYNNMIVNNVSTHEGGGVGINDAPNVRVYNNTIMKNLTTATAVTSDGQPAPAGLATSANSDQLQATLPAGSPTFSNPVSFNNIFWDNRAGTRAGTTVSGIGLAGAADINNWDLGVADGTGVLAPTNSVVQQSAASHAYTTSSSNSSVDPAVASTYDVSVSFATWRQNPAFVDATLVTLEAPPNLLGNYHLGACPGSPACNLGAASTAGVNAPATDFDNQARPALGGFDSGADEFGATTTPPPASDLYFSTAGNTNPPGVSGTADDADIHVWNGTAFSRSIDLSAAPYNVPSSADTDGFSRVDATHFYASFSGNVTLPGIGSVSDEDVVYFDGTSWSLWFDGSAHGLVGGIDMGAISVVGNTLYFTTNNAAVPPGAGGTGDNADVYRWNGGSSFVRVLDATASPTNLPNSGSATGATNPNVDGLIWRDATHFYLSFSNTTTTVPGVGAVDDEDVVYFDGAWSIYFNGGAHGLDTSANLDLDAISFAGGALPPAAPPAGQSLFFSTQGNSNPPGVGGTADDADIYRWTGSTFGRVHDVTTAPYGLPTGANVDGYDRVDDTHFYLSFTGQVTVPGIGNVQDEDVVYFNAGTWSLYFDGSVHGLGGNDNLDLDAISVVGGILYFSTVGNSNPPGVGGSADNGDIYSWNGTAYSRVIDRSTAPYNLPTNADIDGFVRVDATHFYMSFSAGNTTVPTLGAVQDEDVVYYNNGVWSVYFDGTAQGLGGNGDFNVDAFDVP</sequence>
<comment type="caution">
    <text evidence="6">The sequence shown here is derived from an EMBL/GenBank/DDBJ whole genome shotgun (WGS) entry which is preliminary data.</text>
</comment>
<protein>
    <recommendedName>
        <fullName evidence="5">SD-repeat containing protein B domain-containing protein</fullName>
    </recommendedName>
</protein>
<evidence type="ECO:0000256" key="4">
    <source>
        <dbReference type="SAM" id="MobiDB-lite"/>
    </source>
</evidence>
<evidence type="ECO:0000259" key="5">
    <source>
        <dbReference type="Pfam" id="PF17210"/>
    </source>
</evidence>
<dbReference type="Pfam" id="PF17210">
    <property type="entry name" value="SdrD_B"/>
    <property type="match status" value="1"/>
</dbReference>
<dbReference type="SUPFAM" id="SSF117074">
    <property type="entry name" value="Hypothetical protein PA1324"/>
    <property type="match status" value="1"/>
</dbReference>
<evidence type="ECO:0000256" key="1">
    <source>
        <dbReference type="ARBA" id="ARBA00004613"/>
    </source>
</evidence>
<proteinExistence type="predicted"/>
<dbReference type="EMBL" id="SOFS01000028">
    <property type="protein sequence ID" value="TFC19009.1"/>
    <property type="molecule type" value="Genomic_DNA"/>
</dbReference>
<evidence type="ECO:0000313" key="6">
    <source>
        <dbReference type="EMBL" id="TFC19009.1"/>
    </source>
</evidence>